<accession>A0A1J5F9R4</accession>
<evidence type="ECO:0000256" key="3">
    <source>
        <dbReference type="ARBA" id="ARBA00013308"/>
    </source>
</evidence>
<evidence type="ECO:0000256" key="6">
    <source>
        <dbReference type="ARBA" id="ARBA00022723"/>
    </source>
</evidence>
<sequence length="661" mass="73227">MTQAAAQKRLEKLKEQFREIDYAYFVLDKPIVSDAARDSLKRELADLERQFPNLISPDSPSQRIGGKVLGKFSKVRHKAAKYSFDDVFSFDEVLEFDARVKRFLELPADQEVAYTCELKIDGLNITCHYKKGIFEQAVTRGDGLTGEDVTHTVRTIESLPLKLKQSLDIEVGGEIFMPIKSFEVLNKKGAGFANPRNAAAGTVRQLDPQVVAERDLRTFFYVISHGWPDNLKTQFELLQYLQKLGLPVERHYAQVANIQGVKEFFKKTKSLRNKLSFEIDGIVIKVNNLDYQAKLGRTAKTVRWGSAFKFAAEQATTLVEDIQVQVGRTGVLTPVAHLKPVRVAGSTVSRATLHNQDEIERLGIKIGDTVVVQKAGDVIPDIVQVLPKLRTGQERNFHMPSSCPVCGSKVIRKSGEAAHRCTNKNCFAQNKERLYHFISRPAFDIDGLGPKIIDQLLAAGLIKDASDIFTLTKGDLEPLERFAEKSVDNLVGAIAQAKNITLARLIYGLGIRNVGEQTAIDLAKNFGMLSNIKKAPLEILENVPAIGPIVAQSIYGYFNDDKNIKFIEKLEKNGVKIISPFPPLAKGGLAGKIFVLTGSLASLSRDQTKQKIRDLGGEVSSAVSKNTAYLVAGAQPGSKYDKAKKLGVKIIDEKEFLEMIK</sequence>
<dbReference type="FunFam" id="1.10.150.20:FF:000006">
    <property type="entry name" value="DNA ligase"/>
    <property type="match status" value="1"/>
</dbReference>
<keyword evidence="9 14" id="KW-0460">Magnesium</keyword>
<keyword evidence="14" id="KW-0464">Manganese</keyword>
<dbReference type="InterPro" id="IPR013839">
    <property type="entry name" value="DNAligase_adenylation"/>
</dbReference>
<dbReference type="InterPro" id="IPR036420">
    <property type="entry name" value="BRCT_dom_sf"/>
</dbReference>
<feature type="binding site" evidence="14">
    <location>
        <position position="140"/>
    </location>
    <ligand>
        <name>NAD(+)</name>
        <dbReference type="ChEBI" id="CHEBI:57540"/>
    </ligand>
</feature>
<dbReference type="Pfam" id="PF01653">
    <property type="entry name" value="DNA_ligase_aden"/>
    <property type="match status" value="1"/>
</dbReference>
<dbReference type="EMBL" id="MNYR01000003">
    <property type="protein sequence ID" value="OIP56924.1"/>
    <property type="molecule type" value="Genomic_DNA"/>
</dbReference>
<dbReference type="GO" id="GO:0046872">
    <property type="term" value="F:metal ion binding"/>
    <property type="evidence" value="ECO:0007669"/>
    <property type="project" value="UniProtKB-KW"/>
</dbReference>
<feature type="binding site" evidence="14">
    <location>
        <position position="403"/>
    </location>
    <ligand>
        <name>Zn(2+)</name>
        <dbReference type="ChEBI" id="CHEBI:29105"/>
    </ligand>
</feature>
<dbReference type="SMART" id="SM00532">
    <property type="entry name" value="LIGANc"/>
    <property type="match status" value="1"/>
</dbReference>
<keyword evidence="8 14" id="KW-0862">Zinc</keyword>
<keyword evidence="10 14" id="KW-0520">NAD</keyword>
<name>A0A1J5F9R4_9BACT</name>
<organism evidence="16 17">
    <name type="scientific">Candidatus Kuenenbacteria bacterium CG2_30_39_24</name>
    <dbReference type="NCBI Taxonomy" id="1805236"/>
    <lineage>
        <taxon>Bacteria</taxon>
        <taxon>Candidatus Kueneniibacteriota</taxon>
    </lineage>
</organism>
<dbReference type="GO" id="GO:0006281">
    <property type="term" value="P:DNA repair"/>
    <property type="evidence" value="ECO:0007669"/>
    <property type="project" value="UniProtKB-KW"/>
</dbReference>
<dbReference type="FunFam" id="2.40.50.140:FF:000012">
    <property type="entry name" value="DNA ligase"/>
    <property type="match status" value="1"/>
</dbReference>
<dbReference type="InterPro" id="IPR001357">
    <property type="entry name" value="BRCT_dom"/>
</dbReference>
<dbReference type="FunFam" id="1.10.150.20:FF:000007">
    <property type="entry name" value="DNA ligase"/>
    <property type="match status" value="1"/>
</dbReference>
<keyword evidence="7 14" id="KW-0227">DNA damage</keyword>
<dbReference type="GO" id="GO:0006260">
    <property type="term" value="P:DNA replication"/>
    <property type="evidence" value="ECO:0007669"/>
    <property type="project" value="UniProtKB-KW"/>
</dbReference>
<dbReference type="Pfam" id="PF00533">
    <property type="entry name" value="BRCT"/>
    <property type="match status" value="1"/>
</dbReference>
<feature type="binding site" evidence="14">
    <location>
        <position position="309"/>
    </location>
    <ligand>
        <name>NAD(+)</name>
        <dbReference type="ChEBI" id="CHEBI:57540"/>
    </ligand>
</feature>
<dbReference type="PANTHER" id="PTHR23389:SF9">
    <property type="entry name" value="DNA LIGASE"/>
    <property type="match status" value="1"/>
</dbReference>
<dbReference type="SUPFAM" id="SSF52113">
    <property type="entry name" value="BRCT domain"/>
    <property type="match status" value="1"/>
</dbReference>
<gene>
    <name evidence="14" type="primary">ligA</name>
    <name evidence="16" type="ORF">AUK13_00150</name>
</gene>
<feature type="binding site" evidence="14">
    <location>
        <position position="426"/>
    </location>
    <ligand>
        <name>Zn(2+)</name>
        <dbReference type="ChEBI" id="CHEBI:29105"/>
    </ligand>
</feature>
<reference evidence="16 17" key="1">
    <citation type="journal article" date="2016" name="Environ. Microbiol.">
        <title>Genomic resolution of a cold subsurface aquifer community provides metabolic insights for novel microbes adapted to high CO concentrations.</title>
        <authorList>
            <person name="Probst A.J."/>
            <person name="Castelle C.J."/>
            <person name="Singh A."/>
            <person name="Brown C.T."/>
            <person name="Anantharaman K."/>
            <person name="Sharon I."/>
            <person name="Hug L.A."/>
            <person name="Burstein D."/>
            <person name="Emerson J.B."/>
            <person name="Thomas B.C."/>
            <person name="Banfield J.F."/>
        </authorList>
    </citation>
    <scope>NUCLEOTIDE SEQUENCE [LARGE SCALE GENOMIC DNA]</scope>
    <source>
        <strain evidence="16">CG2_30_39_24</strain>
    </source>
</reference>
<dbReference type="AlphaFoldDB" id="A0A1J5F9R4"/>
<evidence type="ECO:0000256" key="7">
    <source>
        <dbReference type="ARBA" id="ARBA00022763"/>
    </source>
</evidence>
<comment type="caution">
    <text evidence="16">The sequence shown here is derived from an EMBL/GenBank/DDBJ whole genome shotgun (WGS) entry which is preliminary data.</text>
</comment>
<dbReference type="GO" id="GO:0003911">
    <property type="term" value="F:DNA ligase (NAD+) activity"/>
    <property type="evidence" value="ECO:0007669"/>
    <property type="project" value="UniProtKB-UniRule"/>
</dbReference>
<dbReference type="Pfam" id="PF03120">
    <property type="entry name" value="OB_DNA_ligase"/>
    <property type="match status" value="1"/>
</dbReference>
<comment type="similarity">
    <text evidence="13 14">Belongs to the NAD-dependent DNA ligase family. LigA subfamily.</text>
</comment>
<evidence type="ECO:0000256" key="8">
    <source>
        <dbReference type="ARBA" id="ARBA00022833"/>
    </source>
</evidence>
<evidence type="ECO:0000256" key="14">
    <source>
        <dbReference type="HAMAP-Rule" id="MF_01588"/>
    </source>
</evidence>
<dbReference type="CDD" id="cd00114">
    <property type="entry name" value="LIGANc"/>
    <property type="match status" value="1"/>
</dbReference>
<feature type="binding site" evidence="14">
    <location>
        <position position="285"/>
    </location>
    <ligand>
        <name>NAD(+)</name>
        <dbReference type="ChEBI" id="CHEBI:57540"/>
    </ligand>
</feature>
<dbReference type="InterPro" id="IPR004149">
    <property type="entry name" value="Znf_DNAligase_C4"/>
</dbReference>
<evidence type="ECO:0000313" key="16">
    <source>
        <dbReference type="EMBL" id="OIP56924.1"/>
    </source>
</evidence>
<dbReference type="SUPFAM" id="SSF50249">
    <property type="entry name" value="Nucleic acid-binding proteins"/>
    <property type="match status" value="1"/>
</dbReference>
<dbReference type="PROSITE" id="PS01056">
    <property type="entry name" value="DNA_LIGASE_N2"/>
    <property type="match status" value="1"/>
</dbReference>
<keyword evidence="6 14" id="KW-0479">Metal-binding</keyword>
<dbReference type="PANTHER" id="PTHR23389">
    <property type="entry name" value="CHROMOSOME TRANSMISSION FIDELITY FACTOR 18"/>
    <property type="match status" value="1"/>
</dbReference>
<keyword evidence="5 14" id="KW-0235">DNA replication</keyword>
<evidence type="ECO:0000256" key="4">
    <source>
        <dbReference type="ARBA" id="ARBA00022598"/>
    </source>
</evidence>
<dbReference type="InterPro" id="IPR033136">
    <property type="entry name" value="DNA_ligase_CS"/>
</dbReference>
<dbReference type="Gene3D" id="2.40.50.140">
    <property type="entry name" value="Nucleic acid-binding proteins"/>
    <property type="match status" value="1"/>
</dbReference>
<dbReference type="Pfam" id="PF03119">
    <property type="entry name" value="DNA_ligase_ZBD"/>
    <property type="match status" value="1"/>
</dbReference>
<feature type="binding site" evidence="14">
    <location>
        <position position="406"/>
    </location>
    <ligand>
        <name>Zn(2+)</name>
        <dbReference type="ChEBI" id="CHEBI:29105"/>
    </ligand>
</feature>
<feature type="domain" description="BRCT" evidence="15">
    <location>
        <begin position="589"/>
        <end position="661"/>
    </location>
</feature>
<dbReference type="Gene3D" id="3.40.50.10190">
    <property type="entry name" value="BRCT domain"/>
    <property type="match status" value="1"/>
</dbReference>
<comment type="caution">
    <text evidence="14">Lacks conserved residue(s) required for the propagation of feature annotation.</text>
</comment>
<evidence type="ECO:0000313" key="17">
    <source>
        <dbReference type="Proteomes" id="UP000183922"/>
    </source>
</evidence>
<evidence type="ECO:0000256" key="5">
    <source>
        <dbReference type="ARBA" id="ARBA00022705"/>
    </source>
</evidence>
<dbReference type="InterPro" id="IPR013840">
    <property type="entry name" value="DNAligase_N"/>
</dbReference>
<dbReference type="NCBIfam" id="TIGR00575">
    <property type="entry name" value="dnlj"/>
    <property type="match status" value="1"/>
</dbReference>
<dbReference type="Pfam" id="PF12826">
    <property type="entry name" value="HHH_2"/>
    <property type="match status" value="1"/>
</dbReference>
<dbReference type="Gene3D" id="6.20.10.30">
    <property type="match status" value="1"/>
</dbReference>
<dbReference type="Gene3D" id="1.10.150.20">
    <property type="entry name" value="5' to 3' exonuclease, C-terminal subdomain"/>
    <property type="match status" value="2"/>
</dbReference>
<dbReference type="GO" id="GO:0005829">
    <property type="term" value="C:cytosol"/>
    <property type="evidence" value="ECO:0007669"/>
    <property type="project" value="TreeGrafter"/>
</dbReference>
<dbReference type="EC" id="6.5.1.2" evidence="2 14"/>
<feature type="binding site" evidence="14">
    <location>
        <begin position="83"/>
        <end position="84"/>
    </location>
    <ligand>
        <name>NAD(+)</name>
        <dbReference type="ChEBI" id="CHEBI:57540"/>
    </ligand>
</feature>
<evidence type="ECO:0000256" key="10">
    <source>
        <dbReference type="ARBA" id="ARBA00023027"/>
    </source>
</evidence>
<keyword evidence="4 14" id="KW-0436">Ligase</keyword>
<evidence type="ECO:0000256" key="12">
    <source>
        <dbReference type="ARBA" id="ARBA00034005"/>
    </source>
</evidence>
<evidence type="ECO:0000256" key="1">
    <source>
        <dbReference type="ARBA" id="ARBA00004067"/>
    </source>
</evidence>
<dbReference type="SUPFAM" id="SSF47781">
    <property type="entry name" value="RuvA domain 2-like"/>
    <property type="match status" value="1"/>
</dbReference>
<feature type="binding site" evidence="14">
    <location>
        <position position="174"/>
    </location>
    <ligand>
        <name>NAD(+)</name>
        <dbReference type="ChEBI" id="CHEBI:57540"/>
    </ligand>
</feature>
<evidence type="ECO:0000259" key="15">
    <source>
        <dbReference type="PROSITE" id="PS50172"/>
    </source>
</evidence>
<dbReference type="NCBIfam" id="NF005932">
    <property type="entry name" value="PRK07956.1"/>
    <property type="match status" value="1"/>
</dbReference>
<dbReference type="InterPro" id="IPR004150">
    <property type="entry name" value="NAD_DNA_ligase_OB"/>
</dbReference>
<dbReference type="SUPFAM" id="SSF56091">
    <property type="entry name" value="DNA ligase/mRNA capping enzyme, catalytic domain"/>
    <property type="match status" value="1"/>
</dbReference>
<protein>
    <recommendedName>
        <fullName evidence="3 14">DNA ligase</fullName>
        <ecNumber evidence="2 14">6.5.1.2</ecNumber>
    </recommendedName>
    <alternativeName>
        <fullName evidence="14">Polydeoxyribonucleotide synthase [NAD(+)]</fullName>
    </alternativeName>
</protein>
<dbReference type="InterPro" id="IPR001679">
    <property type="entry name" value="DNA_ligase"/>
</dbReference>
<evidence type="ECO:0000256" key="9">
    <source>
        <dbReference type="ARBA" id="ARBA00022842"/>
    </source>
</evidence>
<dbReference type="PIRSF" id="PIRSF001604">
    <property type="entry name" value="LigA"/>
    <property type="match status" value="1"/>
</dbReference>
<comment type="catalytic activity">
    <reaction evidence="12 14">
        <text>NAD(+) + (deoxyribonucleotide)n-3'-hydroxyl + 5'-phospho-(deoxyribonucleotide)m = (deoxyribonucleotide)n+m + AMP + beta-nicotinamide D-nucleotide.</text>
        <dbReference type="EC" id="6.5.1.2"/>
    </reaction>
</comment>
<evidence type="ECO:0000256" key="11">
    <source>
        <dbReference type="ARBA" id="ARBA00023204"/>
    </source>
</evidence>
<keyword evidence="11 14" id="KW-0234">DNA repair</keyword>
<feature type="binding site" evidence="14">
    <location>
        <position position="117"/>
    </location>
    <ligand>
        <name>NAD(+)</name>
        <dbReference type="ChEBI" id="CHEBI:57540"/>
    </ligand>
</feature>
<dbReference type="STRING" id="1805236.AUK13_00150"/>
<dbReference type="SMART" id="SM00292">
    <property type="entry name" value="BRCT"/>
    <property type="match status" value="1"/>
</dbReference>
<dbReference type="CDD" id="cd17748">
    <property type="entry name" value="BRCT_DNA_ligase_like"/>
    <property type="match status" value="1"/>
</dbReference>
<proteinExistence type="inferred from homology"/>
<dbReference type="InterPro" id="IPR010994">
    <property type="entry name" value="RuvA_2-like"/>
</dbReference>
<dbReference type="Gene3D" id="3.30.470.30">
    <property type="entry name" value="DNA ligase/mRNA capping enzyme"/>
    <property type="match status" value="1"/>
</dbReference>
<evidence type="ECO:0000256" key="13">
    <source>
        <dbReference type="ARBA" id="ARBA00060881"/>
    </source>
</evidence>
<dbReference type="InterPro" id="IPR012340">
    <property type="entry name" value="NA-bd_OB-fold"/>
</dbReference>
<evidence type="ECO:0000256" key="2">
    <source>
        <dbReference type="ARBA" id="ARBA00012722"/>
    </source>
</evidence>
<feature type="active site" description="N6-AMP-lysine intermediate" evidence="14">
    <location>
        <position position="119"/>
    </location>
</feature>
<dbReference type="Proteomes" id="UP000183922">
    <property type="component" value="Unassembled WGS sequence"/>
</dbReference>
<dbReference type="InterPro" id="IPR041663">
    <property type="entry name" value="DisA/LigA_HHH"/>
</dbReference>
<comment type="function">
    <text evidence="1 14">DNA ligase that catalyzes the formation of phosphodiester linkages between 5'-phosphoryl and 3'-hydroxyl groups in double-stranded DNA using NAD as a coenzyme and as the energy source for the reaction. It is essential for DNA replication and repair of damaged DNA.</text>
</comment>
<comment type="cofactor">
    <cofactor evidence="14">
        <name>Mg(2+)</name>
        <dbReference type="ChEBI" id="CHEBI:18420"/>
    </cofactor>
    <cofactor evidence="14">
        <name>Mn(2+)</name>
        <dbReference type="ChEBI" id="CHEBI:29035"/>
    </cofactor>
</comment>
<dbReference type="PROSITE" id="PS50172">
    <property type="entry name" value="BRCT"/>
    <property type="match status" value="1"/>
</dbReference>
<dbReference type="HAMAP" id="MF_01588">
    <property type="entry name" value="DNA_ligase_A"/>
    <property type="match status" value="1"/>
</dbReference>
<dbReference type="Gene3D" id="1.10.287.610">
    <property type="entry name" value="Helix hairpin bin"/>
    <property type="match status" value="1"/>
</dbReference>